<dbReference type="InterPro" id="IPR007213">
    <property type="entry name" value="Ppm1/Ppm2/Tcmp"/>
</dbReference>
<dbReference type="Gene3D" id="3.40.50.150">
    <property type="entry name" value="Vaccinia Virus protein VP39"/>
    <property type="match status" value="1"/>
</dbReference>
<keyword evidence="8" id="KW-1185">Reference proteome</keyword>
<comment type="caution">
    <text evidence="7">The sequence shown here is derived from an EMBL/GenBank/DDBJ whole genome shotgun (WGS) entry which is preliminary data.</text>
</comment>
<name>A0A401Z2U4_9ACTN</name>
<dbReference type="InterPro" id="IPR011610">
    <property type="entry name" value="SAM_mthyl_Trfase_ML2640-like"/>
</dbReference>
<sequence>MKSVSATALWTAAVRAGESQREDALFVDELAEELAGEEGHALRARYERPGAANSLAIRTRYLDEVIAEHSGFRQVVFLAAGLDTRSVRTSWPAGTTLFEVDHADLLEWKEQRLAELDAKHGCDRRTVGVDLTEDWQRALLAAGWDPSVPTLWVAEGLLYYLPETAANDLVRAIADIAPIGSVFTGDIVSHQFLISEHDFPQHCLPLLAEDGSPWQFGSDQPESLLSAGGWEPTVIKCVGDEGASFGRWNGPPIPRHVPGIPRFFLFTATKVG</sequence>
<evidence type="ECO:0000313" key="8">
    <source>
        <dbReference type="Proteomes" id="UP000286931"/>
    </source>
</evidence>
<evidence type="ECO:0000256" key="3">
    <source>
        <dbReference type="ARBA" id="ARBA00022603"/>
    </source>
</evidence>
<dbReference type="SUPFAM" id="SSF53335">
    <property type="entry name" value="S-adenosyl-L-methionine-dependent methyltransferases"/>
    <property type="match status" value="1"/>
</dbReference>
<dbReference type="PANTHER" id="PTHR43619:SF2">
    <property type="entry name" value="S-ADENOSYL-L-METHIONINE-DEPENDENT METHYLTRANSFERASES SUPERFAMILY PROTEIN"/>
    <property type="match status" value="1"/>
</dbReference>
<accession>A0A401Z2U4</accession>
<evidence type="ECO:0000256" key="4">
    <source>
        <dbReference type="ARBA" id="ARBA00022679"/>
    </source>
</evidence>
<keyword evidence="3 6" id="KW-0489">Methyltransferase</keyword>
<comment type="similarity">
    <text evidence="2 6">Belongs to the UPF0677 family.</text>
</comment>
<proteinExistence type="inferred from homology"/>
<gene>
    <name evidence="7" type="ORF">EHYA_08827</name>
</gene>
<keyword evidence="5 6" id="KW-0949">S-adenosyl-L-methionine</keyword>
<evidence type="ECO:0000313" key="7">
    <source>
        <dbReference type="EMBL" id="GCE01088.1"/>
    </source>
</evidence>
<dbReference type="Pfam" id="PF04072">
    <property type="entry name" value="LCM"/>
    <property type="match status" value="1"/>
</dbReference>
<dbReference type="GO" id="GO:0008168">
    <property type="term" value="F:methyltransferase activity"/>
    <property type="evidence" value="ECO:0007669"/>
    <property type="project" value="UniProtKB-UniRule"/>
</dbReference>
<dbReference type="RefSeq" id="WP_160161781.1">
    <property type="nucleotide sequence ID" value="NZ_BIFH01000045.1"/>
</dbReference>
<organism evidence="7 8">
    <name type="scientific">Embleya hyalina</name>
    <dbReference type="NCBI Taxonomy" id="516124"/>
    <lineage>
        <taxon>Bacteria</taxon>
        <taxon>Bacillati</taxon>
        <taxon>Actinomycetota</taxon>
        <taxon>Actinomycetes</taxon>
        <taxon>Kitasatosporales</taxon>
        <taxon>Streptomycetaceae</taxon>
        <taxon>Embleya</taxon>
    </lineage>
</organism>
<dbReference type="EC" id="2.1.1.-" evidence="6"/>
<dbReference type="NCBIfam" id="TIGR00027">
    <property type="entry name" value="mthyl_TIGR00027"/>
    <property type="match status" value="1"/>
</dbReference>
<evidence type="ECO:0000256" key="6">
    <source>
        <dbReference type="RuleBase" id="RU362030"/>
    </source>
</evidence>
<dbReference type="AlphaFoldDB" id="A0A401Z2U4"/>
<dbReference type="OrthoDB" id="9806164at2"/>
<evidence type="ECO:0000256" key="2">
    <source>
        <dbReference type="ARBA" id="ARBA00008138"/>
    </source>
</evidence>
<protein>
    <recommendedName>
        <fullName evidence="6">S-adenosyl-L-methionine-dependent methyltransferase</fullName>
        <ecNumber evidence="6">2.1.1.-</ecNumber>
    </recommendedName>
</protein>
<dbReference type="InterPro" id="IPR029063">
    <property type="entry name" value="SAM-dependent_MTases_sf"/>
</dbReference>
<dbReference type="GO" id="GO:0032259">
    <property type="term" value="P:methylation"/>
    <property type="evidence" value="ECO:0007669"/>
    <property type="project" value="UniProtKB-KW"/>
</dbReference>
<reference evidence="7 8" key="1">
    <citation type="submission" date="2018-12" db="EMBL/GenBank/DDBJ databases">
        <title>Draft genome sequence of Embleya hyalina NBRC 13850T.</title>
        <authorList>
            <person name="Komaki H."/>
            <person name="Hosoyama A."/>
            <person name="Kimura A."/>
            <person name="Ichikawa N."/>
            <person name="Tamura T."/>
        </authorList>
    </citation>
    <scope>NUCLEOTIDE SEQUENCE [LARGE SCALE GENOMIC DNA]</scope>
    <source>
        <strain evidence="7 8">NBRC 13850</strain>
    </source>
</reference>
<dbReference type="Proteomes" id="UP000286931">
    <property type="component" value="Unassembled WGS sequence"/>
</dbReference>
<evidence type="ECO:0000256" key="1">
    <source>
        <dbReference type="ARBA" id="ARBA00003907"/>
    </source>
</evidence>
<evidence type="ECO:0000256" key="5">
    <source>
        <dbReference type="ARBA" id="ARBA00022691"/>
    </source>
</evidence>
<dbReference type="PANTHER" id="PTHR43619">
    <property type="entry name" value="S-ADENOSYL-L-METHIONINE-DEPENDENT METHYLTRANSFERASE YKTD-RELATED"/>
    <property type="match status" value="1"/>
</dbReference>
<keyword evidence="4 7" id="KW-0808">Transferase</keyword>
<dbReference type="EMBL" id="BIFH01000045">
    <property type="protein sequence ID" value="GCE01088.1"/>
    <property type="molecule type" value="Genomic_DNA"/>
</dbReference>
<comment type="function">
    <text evidence="1 6">Exhibits S-adenosyl-L-methionine-dependent methyltransferase activity.</text>
</comment>